<gene>
    <name evidence="1" type="ORF">PHSY_001212</name>
</gene>
<proteinExistence type="predicted"/>
<dbReference type="GeneID" id="24106513"/>
<dbReference type="OrthoDB" id="2556589at2759"/>
<evidence type="ECO:0000313" key="1">
    <source>
        <dbReference type="EMBL" id="GAC93647.1"/>
    </source>
</evidence>
<dbReference type="HOGENOM" id="CLU_2360646_0_0_1"/>
<accession>R9NYE7</accession>
<dbReference type="RefSeq" id="XP_012187234.1">
    <property type="nucleotide sequence ID" value="XM_012331844.1"/>
</dbReference>
<name>R9NYE7_PSEHS</name>
<organism evidence="1 2">
    <name type="scientific">Pseudozyma hubeiensis (strain SY62)</name>
    <name type="common">Yeast</name>
    <dbReference type="NCBI Taxonomy" id="1305764"/>
    <lineage>
        <taxon>Eukaryota</taxon>
        <taxon>Fungi</taxon>
        <taxon>Dikarya</taxon>
        <taxon>Basidiomycota</taxon>
        <taxon>Ustilaginomycotina</taxon>
        <taxon>Ustilaginomycetes</taxon>
        <taxon>Ustilaginales</taxon>
        <taxon>Ustilaginaceae</taxon>
        <taxon>Pseudozyma</taxon>
    </lineage>
</organism>
<dbReference type="Proteomes" id="UP000014071">
    <property type="component" value="Unassembled WGS sequence"/>
</dbReference>
<protein>
    <submittedName>
        <fullName evidence="1">Prohibitin PHB1</fullName>
    </submittedName>
</protein>
<sequence length="96" mass="10280">MEDKEGLLFLSDRICSRLFAIVHGIKAQAEAAESLSPAIRSADSTSQFSSNPSSLQLEIDHLSVTNPNQVGTTNALGFATSPIQALLEEIEAKYST</sequence>
<reference evidence="2" key="1">
    <citation type="journal article" date="2013" name="Genome Announc.">
        <title>Draft genome sequence of the basidiomycetous yeast-like fungus Pseudozyma hubeiensis SY62, which produces an abundant amount of the biosurfactant mannosylerythritol lipids.</title>
        <authorList>
            <person name="Konishi M."/>
            <person name="Hatada Y."/>
            <person name="Horiuchi J."/>
        </authorList>
    </citation>
    <scope>NUCLEOTIDE SEQUENCE [LARGE SCALE GENOMIC DNA]</scope>
    <source>
        <strain evidence="2">SY62</strain>
    </source>
</reference>
<dbReference type="EMBL" id="DF238778">
    <property type="protein sequence ID" value="GAC93647.1"/>
    <property type="molecule type" value="Genomic_DNA"/>
</dbReference>
<keyword evidence="2" id="KW-1185">Reference proteome</keyword>
<evidence type="ECO:0000313" key="2">
    <source>
        <dbReference type="Proteomes" id="UP000014071"/>
    </source>
</evidence>
<dbReference type="AlphaFoldDB" id="R9NYE7"/>